<sequence>MSKKNTKNPGDNVTGRILFNYAIRRVLRFRGLDWTQEERKRTYGYLWDDDFKLRQLFESAATPGISKEDILDGTATFPTWDDSIVPDRPCTVERMLAAKEAHKREMTWLDAGDGSKNYDGDSGIASGADGIGDQHRVTPTTDEKLPSAKERESPDLKLALLEKRLTDLENKLVASETARKHLEDDNHISQKKVKQSIESYPYPFWPDLPWGESPDGISELETPLNWSRAHPRPEKQPKESVKAFTTRTQEWETRREEARTRWLRSRLHKDLHNDEEEATWQGAHYLGSGSCGCAGLWVKVNKNKVIKDRMVMKEVAPPWFHWKNPDEWRGKLPREIRIHQLIDSTRTGDSHQNIIRHRGYRLMMRLKRFRIYTDMCSGGQLADALSDRWETDPRLFDVPKTRKQKPLKVLPEAFVWHLLSGLVNACLVLSQGRENEKVEGWNPVVHNDLHAPNVLLEKDSNDPTLTPAAVAKNCCNGLWTRILQPPPRKNHTHLEENDNPIVYRIAHDDGRYPPETQNTRTVPTRITSKSDVCSIGMLMYAIVCHHYSNTGPVLDFGGHRLVNAAPFDSKTELMTGALFPVAHPKDGAYTTALLDLVKRCLEWKPEDRPTLGALRKEIDGAIEAGALPKTNPQLYEPDPFKEWALGRKHRTP</sequence>
<evidence type="ECO:0000256" key="1">
    <source>
        <dbReference type="ARBA" id="ARBA00012513"/>
    </source>
</evidence>
<dbReference type="Proteomes" id="UP000800039">
    <property type="component" value="Unassembled WGS sequence"/>
</dbReference>
<dbReference type="SUPFAM" id="SSF56112">
    <property type="entry name" value="Protein kinase-like (PK-like)"/>
    <property type="match status" value="1"/>
</dbReference>
<feature type="region of interest" description="Disordered" evidence="10">
    <location>
        <begin position="126"/>
        <end position="153"/>
    </location>
</feature>
<keyword evidence="2" id="KW-0723">Serine/threonine-protein kinase</keyword>
<comment type="catalytic activity">
    <reaction evidence="8">
        <text>L-seryl-[protein] + ATP = O-phospho-L-seryl-[protein] + ADP + H(+)</text>
        <dbReference type="Rhea" id="RHEA:17989"/>
        <dbReference type="Rhea" id="RHEA-COMP:9863"/>
        <dbReference type="Rhea" id="RHEA-COMP:11604"/>
        <dbReference type="ChEBI" id="CHEBI:15378"/>
        <dbReference type="ChEBI" id="CHEBI:29999"/>
        <dbReference type="ChEBI" id="CHEBI:30616"/>
        <dbReference type="ChEBI" id="CHEBI:83421"/>
        <dbReference type="ChEBI" id="CHEBI:456216"/>
        <dbReference type="EC" id="2.7.11.1"/>
    </reaction>
</comment>
<evidence type="ECO:0000256" key="8">
    <source>
        <dbReference type="ARBA" id="ARBA00048679"/>
    </source>
</evidence>
<feature type="region of interest" description="Disordered" evidence="10">
    <location>
        <begin position="227"/>
        <end position="247"/>
    </location>
</feature>
<keyword evidence="4" id="KW-0547">Nucleotide-binding</keyword>
<feature type="compositionally biased region" description="Basic and acidic residues" evidence="10">
    <location>
        <begin position="132"/>
        <end position="153"/>
    </location>
</feature>
<evidence type="ECO:0000256" key="7">
    <source>
        <dbReference type="ARBA" id="ARBA00047899"/>
    </source>
</evidence>
<evidence type="ECO:0000256" key="5">
    <source>
        <dbReference type="ARBA" id="ARBA00022777"/>
    </source>
</evidence>
<feature type="coiled-coil region" evidence="9">
    <location>
        <begin position="158"/>
        <end position="185"/>
    </location>
</feature>
<comment type="catalytic activity">
    <reaction evidence="7">
        <text>L-threonyl-[protein] + ATP = O-phospho-L-threonyl-[protein] + ADP + H(+)</text>
        <dbReference type="Rhea" id="RHEA:46608"/>
        <dbReference type="Rhea" id="RHEA-COMP:11060"/>
        <dbReference type="Rhea" id="RHEA-COMP:11605"/>
        <dbReference type="ChEBI" id="CHEBI:15378"/>
        <dbReference type="ChEBI" id="CHEBI:30013"/>
        <dbReference type="ChEBI" id="CHEBI:30616"/>
        <dbReference type="ChEBI" id="CHEBI:61977"/>
        <dbReference type="ChEBI" id="CHEBI:456216"/>
        <dbReference type="EC" id="2.7.11.1"/>
    </reaction>
</comment>
<dbReference type="Gene3D" id="1.10.510.10">
    <property type="entry name" value="Transferase(Phosphotransferase) domain 1"/>
    <property type="match status" value="1"/>
</dbReference>
<keyword evidence="5" id="KW-0418">Kinase</keyword>
<evidence type="ECO:0000256" key="6">
    <source>
        <dbReference type="ARBA" id="ARBA00022840"/>
    </source>
</evidence>
<evidence type="ECO:0000256" key="3">
    <source>
        <dbReference type="ARBA" id="ARBA00022679"/>
    </source>
</evidence>
<dbReference type="GO" id="GO:0004674">
    <property type="term" value="F:protein serine/threonine kinase activity"/>
    <property type="evidence" value="ECO:0007669"/>
    <property type="project" value="UniProtKB-KW"/>
</dbReference>
<dbReference type="SMART" id="SM00220">
    <property type="entry name" value="S_TKc"/>
    <property type="match status" value="1"/>
</dbReference>
<dbReference type="OrthoDB" id="3673723at2759"/>
<dbReference type="Pfam" id="PF07714">
    <property type="entry name" value="PK_Tyr_Ser-Thr"/>
    <property type="match status" value="1"/>
</dbReference>
<feature type="region of interest" description="Disordered" evidence="10">
    <location>
        <begin position="628"/>
        <end position="652"/>
    </location>
</feature>
<comment type="caution">
    <text evidence="12">The sequence shown here is derived from an EMBL/GenBank/DDBJ whole genome shotgun (WGS) entry which is preliminary data.</text>
</comment>
<feature type="compositionally biased region" description="Basic and acidic residues" evidence="10">
    <location>
        <begin position="231"/>
        <end position="241"/>
    </location>
</feature>
<evidence type="ECO:0000256" key="4">
    <source>
        <dbReference type="ARBA" id="ARBA00022741"/>
    </source>
</evidence>
<evidence type="ECO:0000313" key="12">
    <source>
        <dbReference type="EMBL" id="KAF1849242.1"/>
    </source>
</evidence>
<dbReference type="AlphaFoldDB" id="A0A9P4GP50"/>
<dbReference type="RefSeq" id="XP_040791805.1">
    <property type="nucleotide sequence ID" value="XM_040936730.1"/>
</dbReference>
<evidence type="ECO:0000256" key="9">
    <source>
        <dbReference type="SAM" id="Coils"/>
    </source>
</evidence>
<keyword evidence="9" id="KW-0175">Coiled coil</keyword>
<dbReference type="InterPro" id="IPR011009">
    <property type="entry name" value="Kinase-like_dom_sf"/>
</dbReference>
<accession>A0A9P4GP50</accession>
<feature type="domain" description="Protein kinase" evidence="11">
    <location>
        <begin position="280"/>
        <end position="622"/>
    </location>
</feature>
<keyword evidence="13" id="KW-1185">Reference proteome</keyword>
<keyword evidence="3" id="KW-0808">Transferase</keyword>
<dbReference type="InterPro" id="IPR000719">
    <property type="entry name" value="Prot_kinase_dom"/>
</dbReference>
<reference evidence="12" key="1">
    <citation type="submission" date="2020-01" db="EMBL/GenBank/DDBJ databases">
        <authorList>
            <consortium name="DOE Joint Genome Institute"/>
            <person name="Haridas S."/>
            <person name="Albert R."/>
            <person name="Binder M."/>
            <person name="Bloem J."/>
            <person name="Labutti K."/>
            <person name="Salamov A."/>
            <person name="Andreopoulos B."/>
            <person name="Baker S.E."/>
            <person name="Barry K."/>
            <person name="Bills G."/>
            <person name="Bluhm B.H."/>
            <person name="Cannon C."/>
            <person name="Castanera R."/>
            <person name="Culley D.E."/>
            <person name="Daum C."/>
            <person name="Ezra D."/>
            <person name="Gonzalez J.B."/>
            <person name="Henrissat B."/>
            <person name="Kuo A."/>
            <person name="Liang C."/>
            <person name="Lipzen A."/>
            <person name="Lutzoni F."/>
            <person name="Magnuson J."/>
            <person name="Mondo S."/>
            <person name="Nolan M."/>
            <person name="Ohm R."/>
            <person name="Pangilinan J."/>
            <person name="Park H.-J."/>
            <person name="Ramirez L."/>
            <person name="Alfaro M."/>
            <person name="Sun H."/>
            <person name="Tritt A."/>
            <person name="Yoshinaga Y."/>
            <person name="Zwiers L.-H."/>
            <person name="Turgeon B.G."/>
            <person name="Goodwin S.B."/>
            <person name="Spatafora J.W."/>
            <person name="Crous P.W."/>
            <person name="Grigoriev I.V."/>
        </authorList>
    </citation>
    <scope>NUCLEOTIDE SEQUENCE</scope>
    <source>
        <strain evidence="12">CBS 394.84</strain>
    </source>
</reference>
<evidence type="ECO:0000256" key="2">
    <source>
        <dbReference type="ARBA" id="ARBA00022527"/>
    </source>
</evidence>
<organism evidence="12 13">
    <name type="scientific">Cucurbitaria berberidis CBS 394.84</name>
    <dbReference type="NCBI Taxonomy" id="1168544"/>
    <lineage>
        <taxon>Eukaryota</taxon>
        <taxon>Fungi</taxon>
        <taxon>Dikarya</taxon>
        <taxon>Ascomycota</taxon>
        <taxon>Pezizomycotina</taxon>
        <taxon>Dothideomycetes</taxon>
        <taxon>Pleosporomycetidae</taxon>
        <taxon>Pleosporales</taxon>
        <taxon>Pleosporineae</taxon>
        <taxon>Cucurbitariaceae</taxon>
        <taxon>Cucurbitaria</taxon>
    </lineage>
</organism>
<dbReference type="InterPro" id="IPR001245">
    <property type="entry name" value="Ser-Thr/Tyr_kinase_cat_dom"/>
</dbReference>
<dbReference type="PROSITE" id="PS50011">
    <property type="entry name" value="PROTEIN_KINASE_DOM"/>
    <property type="match status" value="1"/>
</dbReference>
<proteinExistence type="predicted"/>
<protein>
    <recommendedName>
        <fullName evidence="1">non-specific serine/threonine protein kinase</fullName>
        <ecNumber evidence="1">2.7.11.1</ecNumber>
    </recommendedName>
</protein>
<dbReference type="EMBL" id="ML976615">
    <property type="protein sequence ID" value="KAF1849242.1"/>
    <property type="molecule type" value="Genomic_DNA"/>
</dbReference>
<evidence type="ECO:0000259" key="11">
    <source>
        <dbReference type="PROSITE" id="PS50011"/>
    </source>
</evidence>
<dbReference type="GeneID" id="63853980"/>
<dbReference type="PANTHER" id="PTHR43671">
    <property type="entry name" value="SERINE/THREONINE-PROTEIN KINASE NEK"/>
    <property type="match status" value="1"/>
</dbReference>
<dbReference type="InterPro" id="IPR050660">
    <property type="entry name" value="NEK_Ser/Thr_kinase"/>
</dbReference>
<dbReference type="EC" id="2.7.11.1" evidence="1"/>
<keyword evidence="6" id="KW-0067">ATP-binding</keyword>
<evidence type="ECO:0000313" key="13">
    <source>
        <dbReference type="Proteomes" id="UP000800039"/>
    </source>
</evidence>
<gene>
    <name evidence="12" type="ORF">K460DRAFT_404477</name>
</gene>
<dbReference type="GO" id="GO:0005524">
    <property type="term" value="F:ATP binding"/>
    <property type="evidence" value="ECO:0007669"/>
    <property type="project" value="UniProtKB-KW"/>
</dbReference>
<name>A0A9P4GP50_9PLEO</name>
<evidence type="ECO:0000256" key="10">
    <source>
        <dbReference type="SAM" id="MobiDB-lite"/>
    </source>
</evidence>
<dbReference type="PANTHER" id="PTHR43671:SF98">
    <property type="entry name" value="SERINE_THREONINE-PROTEIN KINASE NEK11"/>
    <property type="match status" value="1"/>
</dbReference>